<sequence length="309" mass="34062">MKKSIILIALLALCIGVKAQKTDTAKKEPSADSLMNSLSAGDDKHAYILSAFKATRLIFSPTTEMVRKKNLNFLVIHRFGDIATGPGGARTLFGLDAVNDVYIGFEYGVSDNFNINFGRSTIGQLVELQLKYALLHQTNDNSSPLGIALMGGTGVRPYGNFASFSDRLSYIAQAVFSRKFTQALSLEVSPVFVSDNQPIPNEAGNENSFFSLTAAGRLKVTKHMSILVDWEHPFSSYRTGTNGFQDPLGFGAEFETGGHVFTLNFTNARAVSQINSLSNSQASWGRGEYRFGFTISRMFDFNRKKEKKW</sequence>
<dbReference type="KEGG" id="mgin:FRZ54_12175"/>
<evidence type="ECO:0000313" key="3">
    <source>
        <dbReference type="EMBL" id="QEC63301.1"/>
    </source>
</evidence>
<feature type="chain" id="PRO_5022896587" description="DUF5777 domain-containing protein" evidence="1">
    <location>
        <begin position="20"/>
        <end position="309"/>
    </location>
</feature>
<evidence type="ECO:0000259" key="2">
    <source>
        <dbReference type="Pfam" id="PF19089"/>
    </source>
</evidence>
<keyword evidence="1" id="KW-0732">Signal</keyword>
<organism evidence="3 4">
    <name type="scientific">Mucilaginibacter ginsenosidivorans</name>
    <dbReference type="NCBI Taxonomy" id="398053"/>
    <lineage>
        <taxon>Bacteria</taxon>
        <taxon>Pseudomonadati</taxon>
        <taxon>Bacteroidota</taxon>
        <taxon>Sphingobacteriia</taxon>
        <taxon>Sphingobacteriales</taxon>
        <taxon>Sphingobacteriaceae</taxon>
        <taxon>Mucilaginibacter</taxon>
    </lineage>
</organism>
<dbReference type="OrthoDB" id="1117410at2"/>
<accession>A0A5B8UY86</accession>
<dbReference type="Pfam" id="PF19089">
    <property type="entry name" value="DUF5777"/>
    <property type="match status" value="1"/>
</dbReference>
<dbReference type="InterPro" id="IPR045916">
    <property type="entry name" value="DUF5777"/>
</dbReference>
<feature type="domain" description="DUF5777" evidence="2">
    <location>
        <begin position="52"/>
        <end position="299"/>
    </location>
</feature>
<evidence type="ECO:0000313" key="4">
    <source>
        <dbReference type="Proteomes" id="UP000321479"/>
    </source>
</evidence>
<proteinExistence type="predicted"/>
<dbReference type="EMBL" id="CP042436">
    <property type="protein sequence ID" value="QEC63301.1"/>
    <property type="molecule type" value="Genomic_DNA"/>
</dbReference>
<feature type="signal peptide" evidence="1">
    <location>
        <begin position="1"/>
        <end position="19"/>
    </location>
</feature>
<reference evidence="3 4" key="1">
    <citation type="journal article" date="2017" name="Curr. Microbiol.">
        <title>Mucilaginibacter ginsenosidivorans sp. nov., Isolated from Soil of Ginseng Field.</title>
        <authorList>
            <person name="Kim M.M."/>
            <person name="Siddiqi M.Z."/>
            <person name="Im W.T."/>
        </authorList>
    </citation>
    <scope>NUCLEOTIDE SEQUENCE [LARGE SCALE GENOMIC DNA]</scope>
    <source>
        <strain evidence="3 4">Gsoil 3017</strain>
    </source>
</reference>
<gene>
    <name evidence="3" type="ORF">FRZ54_12175</name>
</gene>
<dbReference type="Proteomes" id="UP000321479">
    <property type="component" value="Chromosome"/>
</dbReference>
<protein>
    <recommendedName>
        <fullName evidence="2">DUF5777 domain-containing protein</fullName>
    </recommendedName>
</protein>
<evidence type="ECO:0000256" key="1">
    <source>
        <dbReference type="SAM" id="SignalP"/>
    </source>
</evidence>
<keyword evidence="4" id="KW-1185">Reference proteome</keyword>
<dbReference type="RefSeq" id="WP_147031877.1">
    <property type="nucleotide sequence ID" value="NZ_CP042436.1"/>
</dbReference>
<name>A0A5B8UY86_9SPHI</name>
<dbReference type="AlphaFoldDB" id="A0A5B8UY86"/>